<reference evidence="1 2" key="1">
    <citation type="submission" date="2020-08" db="EMBL/GenBank/DDBJ databases">
        <title>Genomic Encyclopedia of Type Strains, Phase III (KMG-III): the genomes of soil and plant-associated and newly described type strains.</title>
        <authorList>
            <person name="Whitman W."/>
        </authorList>
    </citation>
    <scope>NUCLEOTIDE SEQUENCE [LARGE SCALE GENOMIC DNA]</scope>
    <source>
        <strain evidence="1 2">CECT 3273</strain>
    </source>
</reference>
<accession>A0A7W7PYQ4</accession>
<evidence type="ECO:0000313" key="1">
    <source>
        <dbReference type="EMBL" id="MBB4903759.1"/>
    </source>
</evidence>
<dbReference type="AlphaFoldDB" id="A0A7W7PYQ4"/>
<organism evidence="1 2">
    <name type="scientific">Streptomyces griseomycini</name>
    <dbReference type="NCBI Taxonomy" id="66895"/>
    <lineage>
        <taxon>Bacteria</taxon>
        <taxon>Bacillati</taxon>
        <taxon>Actinomycetota</taxon>
        <taxon>Actinomycetes</taxon>
        <taxon>Kitasatosporales</taxon>
        <taxon>Streptomycetaceae</taxon>
        <taxon>Streptomyces</taxon>
    </lineage>
</organism>
<protein>
    <submittedName>
        <fullName evidence="1">Uncharacterized protein</fullName>
    </submittedName>
</protein>
<sequence>MGKLISQPGPKVQRPDVDETSKALQESLIRLVEEPWLVQADMNERIFEAERRLNAPIAQLMAQDGDVADASQEIGRIRRKVRIKQGDYGEVADTHAFDALMRDALKGVKHGLNVFVPPYDWVIDVEHKAAEAVENKEAGTFSAFVQGYFGSGASWATAGVGVALKATVDGVANIRPPMSDGWSWFIDATLFSANTSGSCRVVVQDPVSGTVLGPDGDRTIALWNHTSQTGASGNGSGSFFASDIAPTVTLAAGQVFNVSFLANVFTDQSGALAFGHSYADCRLEVSLPFFVVQM</sequence>
<comment type="caution">
    <text evidence="1">The sequence shown here is derived from an EMBL/GenBank/DDBJ whole genome shotgun (WGS) entry which is preliminary data.</text>
</comment>
<keyword evidence="2" id="KW-1185">Reference proteome</keyword>
<name>A0A7W7PYQ4_9ACTN</name>
<proteinExistence type="predicted"/>
<dbReference type="Proteomes" id="UP000579523">
    <property type="component" value="Unassembled WGS sequence"/>
</dbReference>
<gene>
    <name evidence="1" type="ORF">FHS37_007856</name>
</gene>
<dbReference type="EMBL" id="JACHJI010000053">
    <property type="protein sequence ID" value="MBB4903759.1"/>
    <property type="molecule type" value="Genomic_DNA"/>
</dbReference>
<evidence type="ECO:0000313" key="2">
    <source>
        <dbReference type="Proteomes" id="UP000579523"/>
    </source>
</evidence>
<dbReference type="RefSeq" id="WP_184829982.1">
    <property type="nucleotide sequence ID" value="NZ_BMTK01000089.1"/>
</dbReference>